<gene>
    <name evidence="1" type="ORF">JHL16_09505</name>
</gene>
<protein>
    <submittedName>
        <fullName evidence="1">Uncharacterized protein</fullName>
    </submittedName>
</protein>
<comment type="caution">
    <text evidence="1">The sequence shown here is derived from an EMBL/GenBank/DDBJ whole genome shotgun (WGS) entry which is preliminary data.</text>
</comment>
<accession>A0ACC5R1U2</accession>
<dbReference type="EMBL" id="JAENHL010000006">
    <property type="protein sequence ID" value="MBK1866587.1"/>
    <property type="molecule type" value="Genomic_DNA"/>
</dbReference>
<dbReference type="Proteomes" id="UP000616151">
    <property type="component" value="Unassembled WGS sequence"/>
</dbReference>
<keyword evidence="2" id="KW-1185">Reference proteome</keyword>
<reference evidence="1" key="1">
    <citation type="submission" date="2021-01" db="EMBL/GenBank/DDBJ databases">
        <authorList>
            <person name="Sun Q."/>
        </authorList>
    </citation>
    <scope>NUCLEOTIDE SEQUENCE</scope>
    <source>
        <strain evidence="1">YIM B02566</strain>
    </source>
</reference>
<organism evidence="1 2">
    <name type="scientific">Taklimakanibacter albus</name>
    <dbReference type="NCBI Taxonomy" id="2800327"/>
    <lineage>
        <taxon>Bacteria</taxon>
        <taxon>Pseudomonadati</taxon>
        <taxon>Pseudomonadota</taxon>
        <taxon>Alphaproteobacteria</taxon>
        <taxon>Hyphomicrobiales</taxon>
        <taxon>Aestuariivirgaceae</taxon>
        <taxon>Taklimakanibacter</taxon>
    </lineage>
</organism>
<evidence type="ECO:0000313" key="1">
    <source>
        <dbReference type="EMBL" id="MBK1866587.1"/>
    </source>
</evidence>
<proteinExistence type="predicted"/>
<evidence type="ECO:0000313" key="2">
    <source>
        <dbReference type="Proteomes" id="UP000616151"/>
    </source>
</evidence>
<sequence length="109" mass="12021">MEPERKFETEVAAYRQPMVTSIGIVMGFLLAFLANWAVEADEAPALSTASDFAVALTLLGSVVLFTIALFRLLNNRIYPNAGERYQTTFRIYIIAFLLAFSGLAVALII</sequence>
<name>A0ACC5R1U2_9HYPH</name>